<dbReference type="Proteomes" id="UP000677228">
    <property type="component" value="Unassembled WGS sequence"/>
</dbReference>
<sequence length="56" mass="6321">AEDTLQLRICARYDHNILTKTLANLSKDNHEISSLINQMMTPIPNERIGPDLLSTT</sequence>
<evidence type="ECO:0000313" key="3">
    <source>
        <dbReference type="Proteomes" id="UP000677228"/>
    </source>
</evidence>
<dbReference type="EMBL" id="CAJNOK010005252">
    <property type="protein sequence ID" value="CAF0966011.1"/>
    <property type="molecule type" value="Genomic_DNA"/>
</dbReference>
<dbReference type="EMBL" id="CAJOBA010005257">
    <property type="protein sequence ID" value="CAF3737869.1"/>
    <property type="molecule type" value="Genomic_DNA"/>
</dbReference>
<feature type="non-terminal residue" evidence="1">
    <location>
        <position position="1"/>
    </location>
</feature>
<organism evidence="1 3">
    <name type="scientific">Didymodactylos carnosus</name>
    <dbReference type="NCBI Taxonomy" id="1234261"/>
    <lineage>
        <taxon>Eukaryota</taxon>
        <taxon>Metazoa</taxon>
        <taxon>Spiralia</taxon>
        <taxon>Gnathifera</taxon>
        <taxon>Rotifera</taxon>
        <taxon>Eurotatoria</taxon>
        <taxon>Bdelloidea</taxon>
        <taxon>Philodinida</taxon>
        <taxon>Philodinidae</taxon>
        <taxon>Didymodactylos</taxon>
    </lineage>
</organism>
<dbReference type="Proteomes" id="UP000682733">
    <property type="component" value="Unassembled WGS sequence"/>
</dbReference>
<proteinExistence type="predicted"/>
<evidence type="ECO:0000313" key="1">
    <source>
        <dbReference type="EMBL" id="CAF0966011.1"/>
    </source>
</evidence>
<protein>
    <submittedName>
        <fullName evidence="1">Uncharacterized protein</fullName>
    </submittedName>
</protein>
<comment type="caution">
    <text evidence="1">The sequence shown here is derived from an EMBL/GenBank/DDBJ whole genome shotgun (WGS) entry which is preliminary data.</text>
</comment>
<gene>
    <name evidence="1" type="ORF">OVA965_LOCUS12853</name>
    <name evidence="2" type="ORF">TMI583_LOCUS12856</name>
</gene>
<evidence type="ECO:0000313" key="2">
    <source>
        <dbReference type="EMBL" id="CAF3737869.1"/>
    </source>
</evidence>
<name>A0A8S2DNR0_9BILA</name>
<accession>A0A8S2DNR0</accession>
<dbReference type="AlphaFoldDB" id="A0A8S2DNR0"/>
<reference evidence="1" key="1">
    <citation type="submission" date="2021-02" db="EMBL/GenBank/DDBJ databases">
        <authorList>
            <person name="Nowell W R."/>
        </authorList>
    </citation>
    <scope>NUCLEOTIDE SEQUENCE</scope>
</reference>